<dbReference type="SUPFAM" id="SSF55347">
    <property type="entry name" value="Glyceraldehyde-3-phosphate dehydrogenase-like, C-terminal domain"/>
    <property type="match status" value="1"/>
</dbReference>
<gene>
    <name evidence="3" type="ORF">METZ01_LOCUS428569</name>
</gene>
<name>A0A382XYI4_9ZZZZ</name>
<feature type="region of interest" description="Disordered" evidence="1">
    <location>
        <begin position="1"/>
        <end position="26"/>
    </location>
</feature>
<evidence type="ECO:0000256" key="1">
    <source>
        <dbReference type="SAM" id="MobiDB-lite"/>
    </source>
</evidence>
<dbReference type="EMBL" id="UINC01171247">
    <property type="protein sequence ID" value="SVD75715.1"/>
    <property type="molecule type" value="Genomic_DNA"/>
</dbReference>
<organism evidence="3">
    <name type="scientific">marine metagenome</name>
    <dbReference type="NCBI Taxonomy" id="408172"/>
    <lineage>
        <taxon>unclassified sequences</taxon>
        <taxon>metagenomes</taxon>
        <taxon>ecological metagenomes</taxon>
    </lineage>
</organism>
<proteinExistence type="predicted"/>
<reference evidence="3" key="1">
    <citation type="submission" date="2018-05" db="EMBL/GenBank/DDBJ databases">
        <authorList>
            <person name="Lanie J.A."/>
            <person name="Ng W.-L."/>
            <person name="Kazmierczak K.M."/>
            <person name="Andrzejewski T.M."/>
            <person name="Davidsen T.M."/>
            <person name="Wayne K.J."/>
            <person name="Tettelin H."/>
            <person name="Glass J.I."/>
            <person name="Rusch D."/>
            <person name="Podicherti R."/>
            <person name="Tsui H.-C.T."/>
            <person name="Winkler M.E."/>
        </authorList>
    </citation>
    <scope>NUCLEOTIDE SEQUENCE</scope>
</reference>
<evidence type="ECO:0000259" key="2">
    <source>
        <dbReference type="Pfam" id="PF22725"/>
    </source>
</evidence>
<sequence length="194" mass="20361">MLSGGDFDTGADSGSSEGVSFAPDSATWADPQRAGGGYGHAQISHSSGMLFWLTGLRASSVFSVMSGPGAKVELYDAMTVRFTNGAIGTVSGAGNVPAGQGFQVDVRIFGKEGVLLIDCDRERMELQRHDGKHKKLDLEPGSGDYECSGPPENFVELVAGRTEVNWAPGEVAMRGVEVLDAAYRSAVSGVEEKV</sequence>
<dbReference type="AlphaFoldDB" id="A0A382XYI4"/>
<dbReference type="Pfam" id="PF22725">
    <property type="entry name" value="GFO_IDH_MocA_C3"/>
    <property type="match status" value="1"/>
</dbReference>
<dbReference type="InterPro" id="IPR055170">
    <property type="entry name" value="GFO_IDH_MocA-like_dom"/>
</dbReference>
<dbReference type="Gene3D" id="3.30.360.10">
    <property type="entry name" value="Dihydrodipicolinate Reductase, domain 2"/>
    <property type="match status" value="1"/>
</dbReference>
<feature type="domain" description="GFO/IDH/MocA-like oxidoreductase" evidence="2">
    <location>
        <begin position="25"/>
        <end position="115"/>
    </location>
</feature>
<evidence type="ECO:0000313" key="3">
    <source>
        <dbReference type="EMBL" id="SVD75715.1"/>
    </source>
</evidence>
<accession>A0A382XYI4</accession>
<protein>
    <recommendedName>
        <fullName evidence="2">GFO/IDH/MocA-like oxidoreductase domain-containing protein</fullName>
    </recommendedName>
</protein>